<dbReference type="RefSeq" id="WP_114545796.1">
    <property type="nucleotide sequence ID" value="NZ_PPTT01000007.1"/>
</dbReference>
<protein>
    <submittedName>
        <fullName evidence="2">Uncharacterized protein</fullName>
    </submittedName>
</protein>
<evidence type="ECO:0000313" key="1">
    <source>
        <dbReference type="EMBL" id="RDB69931.1"/>
    </source>
</evidence>
<dbReference type="Proteomes" id="UP000270112">
    <property type="component" value="Unassembled WGS sequence"/>
</dbReference>
<reference evidence="1 3" key="1">
    <citation type="journal article" date="2018" name="Elife">
        <title>Discovery and characterization of a prevalent human gut bacterial enzyme sufficient for the inactivation of a family of plant toxins.</title>
        <authorList>
            <person name="Koppel N."/>
            <person name="Bisanz J.E."/>
            <person name="Pandelia M.E."/>
            <person name="Turnbaugh P.J."/>
            <person name="Balskus E.P."/>
        </authorList>
    </citation>
    <scope>NUCLEOTIDE SEQUENCE [LARGE SCALE GENOMIC DNA]</scope>
    <source>
        <strain evidence="1 3">DSM 16107</strain>
    </source>
</reference>
<dbReference type="Proteomes" id="UP000253817">
    <property type="component" value="Unassembled WGS sequence"/>
</dbReference>
<comment type="caution">
    <text evidence="2">The sequence shown here is derived from an EMBL/GenBank/DDBJ whole genome shotgun (WGS) entry which is preliminary data.</text>
</comment>
<dbReference type="AlphaFoldDB" id="A0A3N0IWG0"/>
<gene>
    <name evidence="1" type="ORF">C1876_05970</name>
    <name evidence="2" type="ORF">DMP09_13295</name>
</gene>
<keyword evidence="3" id="KW-1185">Reference proteome</keyword>
<sequence length="96" mass="11228">MDLPEQRLVVHPRIQKRHPDVLEEDVRTAWRNAVRIQKREGSFDDRYLAVGIDQRGRLLEITAVRLDRETVLAFHAMKATVKAVTELGLKTKRRRS</sequence>
<accession>A0A3N0IWG0</accession>
<evidence type="ECO:0000313" key="2">
    <source>
        <dbReference type="EMBL" id="RNM40672.1"/>
    </source>
</evidence>
<organism evidence="2 4">
    <name type="scientific">Eggerthella sinensis</name>
    <dbReference type="NCBI Taxonomy" id="242230"/>
    <lineage>
        <taxon>Bacteria</taxon>
        <taxon>Bacillati</taxon>
        <taxon>Actinomycetota</taxon>
        <taxon>Coriobacteriia</taxon>
        <taxon>Eggerthellales</taxon>
        <taxon>Eggerthellaceae</taxon>
        <taxon>Eggerthella</taxon>
    </lineage>
</organism>
<name>A0A3N0IWG0_9ACTN</name>
<proteinExistence type="predicted"/>
<reference evidence="2" key="3">
    <citation type="journal article" date="2019" name="Microbiol. Resour. Announc.">
        <title>Draft Genome Sequences of Type Strains of Gordonibacter faecihominis, Paraeggerthella hongkongensis, Parvibacter caecicola,Slackia equolifaciens, Slackia faecicanis, and Slackia isoflavoniconvertens.</title>
        <authorList>
            <person name="Danylec N."/>
            <person name="Stoll D.A."/>
            <person name="Dotsch A."/>
            <person name="Huch M."/>
        </authorList>
    </citation>
    <scope>NUCLEOTIDE SEQUENCE</scope>
    <source>
        <strain evidence="2">DSM 16107</strain>
    </source>
</reference>
<evidence type="ECO:0000313" key="4">
    <source>
        <dbReference type="Proteomes" id="UP000270112"/>
    </source>
</evidence>
<reference evidence="4" key="2">
    <citation type="submission" date="2018-05" db="EMBL/GenBank/DDBJ databases">
        <title>Genome Sequencing of selected type strains of the family Eggerthellaceae.</title>
        <authorList>
            <person name="Danylec N."/>
            <person name="Stoll D.A."/>
            <person name="Doetsch A."/>
            <person name="Huch M."/>
        </authorList>
    </citation>
    <scope>NUCLEOTIDE SEQUENCE [LARGE SCALE GENOMIC DNA]</scope>
    <source>
        <strain evidence="4">DSM 16107</strain>
    </source>
</reference>
<dbReference type="EMBL" id="PPTT01000007">
    <property type="protein sequence ID" value="RDB69931.1"/>
    <property type="molecule type" value="Genomic_DNA"/>
</dbReference>
<evidence type="ECO:0000313" key="3">
    <source>
        <dbReference type="Proteomes" id="UP000253817"/>
    </source>
</evidence>
<dbReference type="EMBL" id="QICC01000069">
    <property type="protein sequence ID" value="RNM40672.1"/>
    <property type="molecule type" value="Genomic_DNA"/>
</dbReference>
<dbReference type="OrthoDB" id="3237719at2"/>